<evidence type="ECO:0000313" key="2">
    <source>
        <dbReference type="Proteomes" id="UP000567179"/>
    </source>
</evidence>
<dbReference type="Proteomes" id="UP000567179">
    <property type="component" value="Unassembled WGS sequence"/>
</dbReference>
<evidence type="ECO:0000313" key="1">
    <source>
        <dbReference type="EMBL" id="KAF5330944.1"/>
    </source>
</evidence>
<comment type="caution">
    <text evidence="1">The sequence shown here is derived from an EMBL/GenBank/DDBJ whole genome shotgun (WGS) entry which is preliminary data.</text>
</comment>
<protein>
    <submittedName>
        <fullName evidence="1">Uncharacterized protein</fullName>
    </submittedName>
</protein>
<accession>A0A8H5FBP0</accession>
<dbReference type="EMBL" id="JAACJJ010000001">
    <property type="protein sequence ID" value="KAF5330944.1"/>
    <property type="molecule type" value="Genomic_DNA"/>
</dbReference>
<dbReference type="AlphaFoldDB" id="A0A8H5FBP0"/>
<organism evidence="1 2">
    <name type="scientific">Psilocybe cf. subviscida</name>
    <dbReference type="NCBI Taxonomy" id="2480587"/>
    <lineage>
        <taxon>Eukaryota</taxon>
        <taxon>Fungi</taxon>
        <taxon>Dikarya</taxon>
        <taxon>Basidiomycota</taxon>
        <taxon>Agaricomycotina</taxon>
        <taxon>Agaricomycetes</taxon>
        <taxon>Agaricomycetidae</taxon>
        <taxon>Agaricales</taxon>
        <taxon>Agaricineae</taxon>
        <taxon>Strophariaceae</taxon>
        <taxon>Psilocybe</taxon>
    </lineage>
</organism>
<sequence>MHRIKTLHAHIGLMTNKVAADSALSVIFDQPAPVLGLFGLDFDTGHKQDPPRTIQHALRDGKALFARHSPILHIFSNNPNLILNPVHNLRLIGWRWGDIQVRPDVPSGSVKLPYLEYLYKDDSYSDHRLAEIQQAIEIPILRICIEKKKPRKLLFRLYPFWFCDFSFDSRTADVEVMFRDSSRKDFAIRVGRQWVDPSDFLDLVMDEDFDFSSVEEWRIADVRCSKETIAALKDFFSDILRTDQVLIFDKRLSGTRFSQRTALSR</sequence>
<reference evidence="1 2" key="1">
    <citation type="journal article" date="2020" name="ISME J.">
        <title>Uncovering the hidden diversity of litter-decomposition mechanisms in mushroom-forming fungi.</title>
        <authorList>
            <person name="Floudas D."/>
            <person name="Bentzer J."/>
            <person name="Ahren D."/>
            <person name="Johansson T."/>
            <person name="Persson P."/>
            <person name="Tunlid A."/>
        </authorList>
    </citation>
    <scope>NUCLEOTIDE SEQUENCE [LARGE SCALE GENOMIC DNA]</scope>
    <source>
        <strain evidence="1 2">CBS 101986</strain>
    </source>
</reference>
<keyword evidence="2" id="KW-1185">Reference proteome</keyword>
<proteinExistence type="predicted"/>
<gene>
    <name evidence="1" type="ORF">D9619_005174</name>
</gene>
<name>A0A8H5FBP0_9AGAR</name>